<dbReference type="Proteomes" id="UP000823399">
    <property type="component" value="Unassembled WGS sequence"/>
</dbReference>
<dbReference type="GeneID" id="64705483"/>
<gene>
    <name evidence="2" type="ORF">F5147DRAFT_798369</name>
</gene>
<feature type="compositionally biased region" description="Low complexity" evidence="1">
    <location>
        <begin position="212"/>
        <end position="226"/>
    </location>
</feature>
<accession>A0A9P7F8F4</accession>
<evidence type="ECO:0000256" key="1">
    <source>
        <dbReference type="SAM" id="MobiDB-lite"/>
    </source>
</evidence>
<evidence type="ECO:0000313" key="2">
    <source>
        <dbReference type="EMBL" id="KAG2109289.1"/>
    </source>
</evidence>
<name>A0A9P7F8F4_9AGAM</name>
<feature type="compositionally biased region" description="Polar residues" evidence="1">
    <location>
        <begin position="202"/>
        <end position="211"/>
    </location>
</feature>
<organism evidence="2 3">
    <name type="scientific">Suillus discolor</name>
    <dbReference type="NCBI Taxonomy" id="1912936"/>
    <lineage>
        <taxon>Eukaryota</taxon>
        <taxon>Fungi</taxon>
        <taxon>Dikarya</taxon>
        <taxon>Basidiomycota</taxon>
        <taxon>Agaricomycotina</taxon>
        <taxon>Agaricomycetes</taxon>
        <taxon>Agaricomycetidae</taxon>
        <taxon>Boletales</taxon>
        <taxon>Suillineae</taxon>
        <taxon>Suillaceae</taxon>
        <taxon>Suillus</taxon>
    </lineage>
</organism>
<dbReference type="RefSeq" id="XP_041293371.1">
    <property type="nucleotide sequence ID" value="XM_041443224.1"/>
</dbReference>
<feature type="compositionally biased region" description="Polar residues" evidence="1">
    <location>
        <begin position="241"/>
        <end position="273"/>
    </location>
</feature>
<dbReference type="OrthoDB" id="2676372at2759"/>
<dbReference type="AlphaFoldDB" id="A0A9P7F8F4"/>
<comment type="caution">
    <text evidence="2">The sequence shown here is derived from an EMBL/GenBank/DDBJ whole genome shotgun (WGS) entry which is preliminary data.</text>
</comment>
<feature type="region of interest" description="Disordered" evidence="1">
    <location>
        <begin position="202"/>
        <end position="283"/>
    </location>
</feature>
<sequence>MSAQLRLAANSSAPALMDRYKVSIDRYPYFRDTIKMSTNTVPSSLDLTLRLFSELYEGRRQSNAYPSHPTAQRRLFQVPESIHHQSSLSETQYHGSVIADEWTPCGDSTLNTLNITRTVEAPFPLDAGSPGFSSPSPMKSDLIRQPLPNTTLDPDNRMDAPDLNWPVYLEGRSFNVETHLEFYNSFSPELSMTPSMDNPFSQTWSPYTLPQSPDTSSSNESSSRDSFPWANNHAQDHHVEPSSSDIQNHAQNSGDVYLSSSCNGTDLHSPTPSRSEERSGYKSLNGTSCRCRWDGGCLSVLTVDRSEVMEHLQLYHGVKSGGVKIRYRAIGTAAGRRCRRRAYRGTSSRFI</sequence>
<keyword evidence="3" id="KW-1185">Reference proteome</keyword>
<reference evidence="2" key="1">
    <citation type="journal article" date="2020" name="New Phytol.">
        <title>Comparative genomics reveals dynamic genome evolution in host specialist ectomycorrhizal fungi.</title>
        <authorList>
            <person name="Lofgren L.A."/>
            <person name="Nguyen N.H."/>
            <person name="Vilgalys R."/>
            <person name="Ruytinx J."/>
            <person name="Liao H.L."/>
            <person name="Branco S."/>
            <person name="Kuo A."/>
            <person name="LaButti K."/>
            <person name="Lipzen A."/>
            <person name="Andreopoulos W."/>
            <person name="Pangilinan J."/>
            <person name="Riley R."/>
            <person name="Hundley H."/>
            <person name="Na H."/>
            <person name="Barry K."/>
            <person name="Grigoriev I.V."/>
            <person name="Stajich J.E."/>
            <person name="Kennedy P.G."/>
        </authorList>
    </citation>
    <scope>NUCLEOTIDE SEQUENCE</scope>
    <source>
        <strain evidence="2">FC423</strain>
    </source>
</reference>
<proteinExistence type="predicted"/>
<dbReference type="EMBL" id="JABBWM010000024">
    <property type="protein sequence ID" value="KAG2109289.1"/>
    <property type="molecule type" value="Genomic_DNA"/>
</dbReference>
<protein>
    <submittedName>
        <fullName evidence="2">Uncharacterized protein</fullName>
    </submittedName>
</protein>
<evidence type="ECO:0000313" key="3">
    <source>
        <dbReference type="Proteomes" id="UP000823399"/>
    </source>
</evidence>